<name>A0ACB9K001_9ASTR</name>
<reference evidence="1 2" key="2">
    <citation type="journal article" date="2022" name="Mol. Ecol. Resour.">
        <title>The genomes of chicory, endive, great burdock and yacon provide insights into Asteraceae paleo-polyploidization history and plant inulin production.</title>
        <authorList>
            <person name="Fan W."/>
            <person name="Wang S."/>
            <person name="Wang H."/>
            <person name="Wang A."/>
            <person name="Jiang F."/>
            <person name="Liu H."/>
            <person name="Zhao H."/>
            <person name="Xu D."/>
            <person name="Zhang Y."/>
        </authorList>
    </citation>
    <scope>NUCLEOTIDE SEQUENCE [LARGE SCALE GENOMIC DNA]</scope>
    <source>
        <strain evidence="2">cv. Yunnan</strain>
        <tissue evidence="1">Leaves</tissue>
    </source>
</reference>
<evidence type="ECO:0000313" key="2">
    <source>
        <dbReference type="Proteomes" id="UP001056120"/>
    </source>
</evidence>
<proteinExistence type="predicted"/>
<keyword evidence="2" id="KW-1185">Reference proteome</keyword>
<evidence type="ECO:0000313" key="1">
    <source>
        <dbReference type="EMBL" id="KAI3825564.1"/>
    </source>
</evidence>
<dbReference type="Proteomes" id="UP001056120">
    <property type="component" value="Linkage Group LG02"/>
</dbReference>
<dbReference type="EMBL" id="CM042019">
    <property type="protein sequence ID" value="KAI3825564.1"/>
    <property type="molecule type" value="Genomic_DNA"/>
</dbReference>
<reference evidence="2" key="1">
    <citation type="journal article" date="2022" name="Mol. Ecol. Resour.">
        <title>The genomes of chicory, endive, great burdock and yacon provide insights into Asteraceae palaeo-polyploidization history and plant inulin production.</title>
        <authorList>
            <person name="Fan W."/>
            <person name="Wang S."/>
            <person name="Wang H."/>
            <person name="Wang A."/>
            <person name="Jiang F."/>
            <person name="Liu H."/>
            <person name="Zhao H."/>
            <person name="Xu D."/>
            <person name="Zhang Y."/>
        </authorList>
    </citation>
    <scope>NUCLEOTIDE SEQUENCE [LARGE SCALE GENOMIC DNA]</scope>
    <source>
        <strain evidence="2">cv. Yunnan</strain>
    </source>
</reference>
<gene>
    <name evidence="1" type="ORF">L1987_07055</name>
</gene>
<accession>A0ACB9K001</accession>
<organism evidence="1 2">
    <name type="scientific">Smallanthus sonchifolius</name>
    <dbReference type="NCBI Taxonomy" id="185202"/>
    <lineage>
        <taxon>Eukaryota</taxon>
        <taxon>Viridiplantae</taxon>
        <taxon>Streptophyta</taxon>
        <taxon>Embryophyta</taxon>
        <taxon>Tracheophyta</taxon>
        <taxon>Spermatophyta</taxon>
        <taxon>Magnoliopsida</taxon>
        <taxon>eudicotyledons</taxon>
        <taxon>Gunneridae</taxon>
        <taxon>Pentapetalae</taxon>
        <taxon>asterids</taxon>
        <taxon>campanulids</taxon>
        <taxon>Asterales</taxon>
        <taxon>Asteraceae</taxon>
        <taxon>Asteroideae</taxon>
        <taxon>Heliantheae alliance</taxon>
        <taxon>Millerieae</taxon>
        <taxon>Smallanthus</taxon>
    </lineage>
</organism>
<sequence length="646" mass="75497">MLHEFSNSSDKTEEEAVFVFTLNNLNPSPPSYVFVYANGTKLWCPNVIDDIKPVVGLSFDKWEDVIDMYQNYAFHCGFSIRKGQTKVYKGVPTHKYLRCTKAGKPQSKQKSHFVVLKFSEAHNHEFIDRHNLNLTKISRKLNFSSKQFIHKMSLNRVGPVQAHRCLVAMKGGHHNVNGTPVDFKNFAHKMRMFIGERDSQLVLDRLRDRFENLPDFFFDFQVSNGQLRSLFWADEISKLNYNVFGDVVAFDATYHTNKYNMLFVPFTGVDHHTQCVTFGVGLLFSETTESYKWLLLSFIKAHCKQPLLVLTDQDPSMRQAILEVFNESRHRLCMWHIMKKLPAKITADLFKNTNIRAEVHRLVWNVYIKPSTFENRWEELISKYSLANNQWLKDMYDIRDRWVPAYFREIPLCCLMKTTSRCESSNAAFKINSSSANTLVQFMLCFETKIDSQRYRQRMSEFKTSTSTFVGTTDLPIESHAFSIYSHEIFFAVRNEITKGKLFCYISNTDTVDDIFVFQVTHLARRNDATHVFQVRFNSVDNSASCSCMGFTRIGYLCRHIFCVYRLKKVERIPTLYILNRWMRDVIPKHVYSIEYRYGVDKTPQYVMRNEILEIVTECVDLVRSDTDSLARLVEQLCETKLNLTG</sequence>
<comment type="caution">
    <text evidence="1">The sequence shown here is derived from an EMBL/GenBank/DDBJ whole genome shotgun (WGS) entry which is preliminary data.</text>
</comment>
<protein>
    <submittedName>
        <fullName evidence="1">Uncharacterized protein</fullName>
    </submittedName>
</protein>